<evidence type="ECO:0000313" key="1">
    <source>
        <dbReference type="EMBL" id="EDQ35167.1"/>
    </source>
</evidence>
<dbReference type="OrthoDB" id="6064768at2"/>
<dbReference type="RefSeq" id="WP_007199398.1">
    <property type="nucleotide sequence ID" value="NZ_CM002917.1"/>
</dbReference>
<proteinExistence type="predicted"/>
<name>A9CU84_HOEPD</name>
<gene>
    <name evidence="1" type="ORF">HPDFL43_18272</name>
</gene>
<evidence type="ECO:0000313" key="2">
    <source>
        <dbReference type="Proteomes" id="UP000004291"/>
    </source>
</evidence>
<comment type="caution">
    <text evidence="1">The sequence shown here is derived from an EMBL/GenBank/DDBJ whole genome shotgun (WGS) entry which is preliminary data.</text>
</comment>
<organism evidence="1 2">
    <name type="scientific">Hoeflea phototrophica (strain DSM 17068 / NCIMB 14078 / DFL-43)</name>
    <dbReference type="NCBI Taxonomy" id="411684"/>
    <lineage>
        <taxon>Bacteria</taxon>
        <taxon>Pseudomonadati</taxon>
        <taxon>Pseudomonadota</taxon>
        <taxon>Alphaproteobacteria</taxon>
        <taxon>Hyphomicrobiales</taxon>
        <taxon>Rhizobiaceae</taxon>
        <taxon>Hoeflea</taxon>
    </lineage>
</organism>
<accession>A9CU84</accession>
<sequence length="270" mass="29304">MSTLFAWVVPAYSSGSPVDHTWITTYDSRKHAYPDIAAVKKAKEANWYCWGSFHPKGGVPGNPPGFIGSKTGDRSIADCLVLPNASSKTNTAARGTIFSYGIDGVCHQLANQVLYATKAAGSLPMTVKAARGYAISTFLYGTYGLQHAAWKAKLMACAGAKPMTKLPSAMEERVEHLPDDFADHARQVLSDKPELLDQLLALRTEVNTFAAQKIPGFFPPDAALLNARNQHLLDQAAALLSPDEFHQIFGMEPGARIDIVDPTIMEQLDE</sequence>
<keyword evidence="2" id="KW-1185">Reference proteome</keyword>
<dbReference type="AlphaFoldDB" id="A9CU84"/>
<dbReference type="HOGENOM" id="CLU_1025403_0_0_5"/>
<reference evidence="1 2" key="1">
    <citation type="submission" date="2007-10" db="EMBL/GenBank/DDBJ databases">
        <authorList>
            <person name="Wagner-Dobler I."/>
            <person name="Ferriera S."/>
            <person name="Johnson J."/>
            <person name="Kravitz S."/>
            <person name="Beeson K."/>
            <person name="Sutton G."/>
            <person name="Rogers Y.-H."/>
            <person name="Friedman R."/>
            <person name="Frazier M."/>
            <person name="Venter J.C."/>
        </authorList>
    </citation>
    <scope>NUCLEOTIDE SEQUENCE [LARGE SCALE GENOMIC DNA]</scope>
    <source>
        <strain evidence="1 2">DFL-43</strain>
    </source>
</reference>
<dbReference type="Proteomes" id="UP000004291">
    <property type="component" value="Chromosome"/>
</dbReference>
<reference evidence="1 2" key="2">
    <citation type="submission" date="2012-06" db="EMBL/GenBank/DDBJ databases">
        <authorList>
            <person name="Fiebig A."/>
        </authorList>
    </citation>
    <scope>NUCLEOTIDE SEQUENCE [LARGE SCALE GENOMIC DNA]</scope>
    <source>
        <strain evidence="1 2">DFL-43</strain>
    </source>
</reference>
<protein>
    <submittedName>
        <fullName evidence="1">Uncharacterized protein</fullName>
    </submittedName>
</protein>
<dbReference type="EMBL" id="ABIA03000005">
    <property type="protein sequence ID" value="EDQ35167.1"/>
    <property type="molecule type" value="Genomic_DNA"/>
</dbReference>
<dbReference type="eggNOG" id="ENOG502ZM99">
    <property type="taxonomic scope" value="Bacteria"/>
</dbReference>
<dbReference type="STRING" id="411684.HPDFL43_18272"/>